<accession>A0ACD0P8J5</accession>
<dbReference type="EMBL" id="KZ819687">
    <property type="protein sequence ID" value="PWN54377.1"/>
    <property type="molecule type" value="Genomic_DNA"/>
</dbReference>
<reference evidence="1 2" key="1">
    <citation type="journal article" date="2018" name="Mol. Biol. Evol.">
        <title>Broad Genomic Sampling Reveals a Smut Pathogenic Ancestry of the Fungal Clade Ustilaginomycotina.</title>
        <authorList>
            <person name="Kijpornyongpan T."/>
            <person name="Mondo S.J."/>
            <person name="Barry K."/>
            <person name="Sandor L."/>
            <person name="Lee J."/>
            <person name="Lipzen A."/>
            <person name="Pangilinan J."/>
            <person name="LaButti K."/>
            <person name="Hainaut M."/>
            <person name="Henrissat B."/>
            <person name="Grigoriev I.V."/>
            <person name="Spatafora J.W."/>
            <person name="Aime M.C."/>
        </authorList>
    </citation>
    <scope>NUCLEOTIDE SEQUENCE [LARGE SCALE GENOMIC DNA]</scope>
    <source>
        <strain evidence="1 2">SA 807</strain>
    </source>
</reference>
<protein>
    <submittedName>
        <fullName evidence="1">Uncharacterized protein</fullName>
    </submittedName>
</protein>
<name>A0ACD0P8J5_9BASI</name>
<proteinExistence type="predicted"/>
<sequence>MDYFSKLSSLVGSPAKVANGRGGAGKKRQGPKSALGDLAGFHRDWEAVKLFLRNPDERALYYGIDKTDLSCRLRSITDSLVFESNRASDENTGACMEYLLKNDVLGELVDLSEHDRPPGIKAEVIRTFTNLIILLDERFLSRQAVHKAVAKLIRTCVGDDGELEDDRDFEESGHSQSDFRFQKAGTLAEEGFEEDLVDLMCHIASRLRGTPGLLMIFFREEKRRGKGLSADSTDEREAQIPVIDVRPPSPALSSASTATLQPPRHVENEEQQPGQVAPESDRLTLTEASHHDFPLFNYLLRFLHREGRTGELARAGLLFIVAIASSSPAPRRFDSDRLPASDKDGTELSHADPEISLALAHFILNSDFSDVLAAGLGAVYGLLPGKLRISPPKMTPAHDGGSSLGPMSLSIGNGSENPEDQGKDDFFAQDFPQSHGKEVQDHMNLLVDLLEFVQDVVPAGAEGSDLFSGSAGGCQWLVVELTRSISDAVERIFLKNVLYPSLLESSDSDGSAVAVMSYLEVIFSVLSDDHPLSDVVFGYLIGVDGTAATGPPATLGPNPKFSTSASARGSVIRRRRSVAFDLVTNQVDRNYYSEATGRYSLKDLISDNLRETTQPSSAIAALKLTRTLLSCHGRLASRYLLDSWFTDQPLMKSESVAKRPASLHPDHVTLGSDTEGGTDAVVSSRRSDGLQLLGRSAKQHVLELDVLSNSISKIETASGDSSWSTGFSRYLSDAEQAIRYHSSFQQGFFDSLRLAGRSVGNHTTMQAPSHHRLNVGASLMKHLFTNLVTFFSNRPDLNIALTGTLSSIAQDPYRNLQGWLVWEEMPDHGLSEVTQLRALCADEAVDGLLREKASPSENGGSSDETTEDIDKVARSEDTPILLGLLLSLVESVERYRNQVDSFEDLLRERKRGLLYVENLNEALSLESTGSKEEGEGSAANPSPPPSLFVPVGRKQPSKEAMTNSGGIEANDSTDSNRSTSLSSRQPAPPSSTERPSPSVQGFARFFSSKARTQKIQDSRSSNRSQEGTTPSDAISVPPSNLYQPRPFDEHYKRTAGTLVETHPAFPLGAGKDWFWNREGPASGSLQKRRVTLSSVLDNVVILEEFIKELMAIIQVRTELGIDSIDLF</sequence>
<dbReference type="Proteomes" id="UP000245626">
    <property type="component" value="Unassembled WGS sequence"/>
</dbReference>
<gene>
    <name evidence="1" type="ORF">IE53DRAFT_189903</name>
</gene>
<evidence type="ECO:0000313" key="1">
    <source>
        <dbReference type="EMBL" id="PWN54377.1"/>
    </source>
</evidence>
<organism evidence="1 2">
    <name type="scientific">Violaceomyces palustris</name>
    <dbReference type="NCBI Taxonomy" id="1673888"/>
    <lineage>
        <taxon>Eukaryota</taxon>
        <taxon>Fungi</taxon>
        <taxon>Dikarya</taxon>
        <taxon>Basidiomycota</taxon>
        <taxon>Ustilaginomycotina</taxon>
        <taxon>Ustilaginomycetes</taxon>
        <taxon>Violaceomycetales</taxon>
        <taxon>Violaceomycetaceae</taxon>
        <taxon>Violaceomyces</taxon>
    </lineage>
</organism>
<keyword evidence="2" id="KW-1185">Reference proteome</keyword>
<evidence type="ECO:0000313" key="2">
    <source>
        <dbReference type="Proteomes" id="UP000245626"/>
    </source>
</evidence>